<name>A0A1I4RCZ2_9EURY</name>
<sequence>MITTEKGKVIVSPVPEAFGEDSEIGDYVAEDKVLYPTTEKIKCLQ</sequence>
<dbReference type="Proteomes" id="UP000198535">
    <property type="component" value="Unassembled WGS sequence"/>
</dbReference>
<dbReference type="AlphaFoldDB" id="A0A1I4RCZ2"/>
<gene>
    <name evidence="1" type="ORF">SAMN04488696_1492</name>
</gene>
<dbReference type="RefSeq" id="WP_177188003.1">
    <property type="nucleotide sequence ID" value="NZ_FOUJ01000002.1"/>
</dbReference>
<evidence type="ECO:0000313" key="2">
    <source>
        <dbReference type="Proteomes" id="UP000198535"/>
    </source>
</evidence>
<proteinExistence type="predicted"/>
<protein>
    <submittedName>
        <fullName evidence="1">Uncharacterized protein</fullName>
    </submittedName>
</protein>
<dbReference type="EMBL" id="FOUJ01000002">
    <property type="protein sequence ID" value="SFM49803.1"/>
    <property type="molecule type" value="Genomic_DNA"/>
</dbReference>
<accession>A0A1I4RCZ2</accession>
<organism evidence="1 2">
    <name type="scientific">Methanolobus profundi</name>
    <dbReference type="NCBI Taxonomy" id="487685"/>
    <lineage>
        <taxon>Archaea</taxon>
        <taxon>Methanobacteriati</taxon>
        <taxon>Methanobacteriota</taxon>
        <taxon>Stenosarchaea group</taxon>
        <taxon>Methanomicrobia</taxon>
        <taxon>Methanosarcinales</taxon>
        <taxon>Methanosarcinaceae</taxon>
        <taxon>Methanolobus</taxon>
    </lineage>
</organism>
<evidence type="ECO:0000313" key="1">
    <source>
        <dbReference type="EMBL" id="SFM49803.1"/>
    </source>
</evidence>
<keyword evidence="2" id="KW-1185">Reference proteome</keyword>
<reference evidence="2" key="1">
    <citation type="submission" date="2016-10" db="EMBL/GenBank/DDBJ databases">
        <authorList>
            <person name="Varghese N."/>
            <person name="Submissions S."/>
        </authorList>
    </citation>
    <scope>NUCLEOTIDE SEQUENCE [LARGE SCALE GENOMIC DNA]</scope>
    <source>
        <strain evidence="2">Mob M</strain>
    </source>
</reference>